<name>A0A3M8HHF0_9BACI</name>
<evidence type="ECO:0000313" key="1">
    <source>
        <dbReference type="EMBL" id="RND01850.1"/>
    </source>
</evidence>
<dbReference type="OrthoDB" id="9850690at2"/>
<evidence type="ECO:0000313" key="2">
    <source>
        <dbReference type="Proteomes" id="UP000279909"/>
    </source>
</evidence>
<proteinExistence type="predicted"/>
<comment type="caution">
    <text evidence="1">The sequence shown here is derived from an EMBL/GenBank/DDBJ whole genome shotgun (WGS) entry which is preliminary data.</text>
</comment>
<dbReference type="RefSeq" id="WP_122970494.1">
    <property type="nucleotide sequence ID" value="NZ_RHLQ01000001.1"/>
</dbReference>
<reference evidence="1 2" key="1">
    <citation type="journal article" date="2014" name="Int. J. Syst. Evol. Microbiol.">
        <title>Lysinibacillus halotolerans sp. nov., isolated from saline-alkaline soil.</title>
        <authorList>
            <person name="Kong D."/>
            <person name="Wang Y."/>
            <person name="Zhao B."/>
            <person name="Li Y."/>
            <person name="Song J."/>
            <person name="Zhai Y."/>
            <person name="Zhang C."/>
            <person name="Wang H."/>
            <person name="Chen X."/>
            <person name="Zhao B."/>
            <person name="Ruan Z."/>
        </authorList>
    </citation>
    <scope>NUCLEOTIDE SEQUENCE [LARGE SCALE GENOMIC DNA]</scope>
    <source>
        <strain evidence="1 2">MCCC 1A12703</strain>
    </source>
</reference>
<protein>
    <submittedName>
        <fullName evidence="1">Uncharacterized protein</fullName>
    </submittedName>
</protein>
<dbReference type="EMBL" id="RHLQ01000001">
    <property type="protein sequence ID" value="RND01850.1"/>
    <property type="molecule type" value="Genomic_DNA"/>
</dbReference>
<accession>A0A3M8HHF0</accession>
<organism evidence="1 2">
    <name type="scientific">Lysinibacillus halotolerans</name>
    <dbReference type="NCBI Taxonomy" id="1368476"/>
    <lineage>
        <taxon>Bacteria</taxon>
        <taxon>Bacillati</taxon>
        <taxon>Bacillota</taxon>
        <taxon>Bacilli</taxon>
        <taxon>Bacillales</taxon>
        <taxon>Bacillaceae</taxon>
        <taxon>Lysinibacillus</taxon>
    </lineage>
</organism>
<dbReference type="Proteomes" id="UP000279909">
    <property type="component" value="Unassembled WGS sequence"/>
</dbReference>
<sequence>MFNVKTWVSYDTWLSDPQPINEIEKNFYVFDEPENEEILRKLMNPSIEESPYPFRGFVQVTYNGREIFGQTIFSLIDHVWATYQSLLKETFEKGYANVFHPEGEIIAISLNTDKKNPSQLELSVFPNDLEFRKDFILPKKAFMKAMYEGLIKYYKTYATYCENEDVKQNLKMDLETFLKNPLY</sequence>
<dbReference type="AlphaFoldDB" id="A0A3M8HHF0"/>
<gene>
    <name evidence="1" type="ORF">EC501_01420</name>
</gene>
<keyword evidence="2" id="KW-1185">Reference proteome</keyword>